<sequence length="546" mass="59238">MVDTRVENDKITVGHISLPKGDVEDANRPEIHYLTGIRFYLIITAIAISLFLINLEIPVVTTALISITNDLGGLDHSAWVVSAYLLGYVSFLIIFAKLSDIFGRKLLFCIALLIFTIFSAACGAAQNITQLIVFRAFQGMGGGGCFSVPTAICLELVPKDKYAALTSFISLVFSSSMIAGPIVGGSIAKNTTWRWVFLLNVPVAIPLLMVVIFCIPKNFPNHCKTDVPRRTFKMLMSRQNIERVDFFGGALLMIATLALVAALEEAGLSYGWGSAFVITLLCVSAVLWIVFVFWERRVTLNRSVTEPVFPWRFFTSRVWLGMTINALSLGAVWFAGIFQLPQRFQIVHGLSPTAAGVRVMAYTGAAPISSIITAVIAKKGVPPIYLVLGASCLQIVGFALLGSLPTATAISKAQYGYQVIAGFGCGTNISLLTLMTPFSVSEQDNAVAMGAITQFRIMGGAIGLSIANSVMHSMLRSGLAPILTPLQRDEVLDSAQYIASFPPEVREQVLLKFSDSYNVQMRILAGLAAGQIIGTLIMWQKKQIKV</sequence>
<evidence type="ECO:0000256" key="4">
    <source>
        <dbReference type="ARBA" id="ARBA00023136"/>
    </source>
</evidence>
<proteinExistence type="predicted"/>
<feature type="transmembrane region" description="Helical" evidence="5">
    <location>
        <begin position="244"/>
        <end position="263"/>
    </location>
</feature>
<comment type="subcellular location">
    <subcellularLocation>
        <location evidence="1">Membrane</location>
        <topology evidence="1">Multi-pass membrane protein</topology>
    </subcellularLocation>
</comment>
<accession>A0A1Y2LML1</accession>
<dbReference type="GO" id="GO:0022857">
    <property type="term" value="F:transmembrane transporter activity"/>
    <property type="evidence" value="ECO:0007669"/>
    <property type="project" value="InterPro"/>
</dbReference>
<evidence type="ECO:0000256" key="5">
    <source>
        <dbReference type="SAM" id="Phobius"/>
    </source>
</evidence>
<dbReference type="InterPro" id="IPR011701">
    <property type="entry name" value="MFS"/>
</dbReference>
<gene>
    <name evidence="7" type="ORF">B5807_10513</name>
</gene>
<feature type="transmembrane region" description="Helical" evidence="5">
    <location>
        <begin position="269"/>
        <end position="294"/>
    </location>
</feature>
<evidence type="ECO:0000256" key="3">
    <source>
        <dbReference type="ARBA" id="ARBA00022989"/>
    </source>
</evidence>
<dbReference type="AlphaFoldDB" id="A0A1Y2LML1"/>
<feature type="transmembrane region" description="Helical" evidence="5">
    <location>
        <begin position="37"/>
        <end position="57"/>
    </location>
</feature>
<organism evidence="7 8">
    <name type="scientific">Epicoccum nigrum</name>
    <name type="common">Soil fungus</name>
    <name type="synonym">Epicoccum purpurascens</name>
    <dbReference type="NCBI Taxonomy" id="105696"/>
    <lineage>
        <taxon>Eukaryota</taxon>
        <taxon>Fungi</taxon>
        <taxon>Dikarya</taxon>
        <taxon>Ascomycota</taxon>
        <taxon>Pezizomycotina</taxon>
        <taxon>Dothideomycetes</taxon>
        <taxon>Pleosporomycetidae</taxon>
        <taxon>Pleosporales</taxon>
        <taxon>Pleosporineae</taxon>
        <taxon>Didymellaceae</taxon>
        <taxon>Epicoccum</taxon>
    </lineage>
</organism>
<evidence type="ECO:0000256" key="1">
    <source>
        <dbReference type="ARBA" id="ARBA00004141"/>
    </source>
</evidence>
<keyword evidence="4 5" id="KW-0472">Membrane</keyword>
<keyword evidence="8" id="KW-1185">Reference proteome</keyword>
<evidence type="ECO:0000313" key="7">
    <source>
        <dbReference type="EMBL" id="OSS44772.1"/>
    </source>
</evidence>
<dbReference type="Proteomes" id="UP000193240">
    <property type="component" value="Unassembled WGS sequence"/>
</dbReference>
<dbReference type="PROSITE" id="PS50850">
    <property type="entry name" value="MFS"/>
    <property type="match status" value="1"/>
</dbReference>
<evidence type="ECO:0000313" key="8">
    <source>
        <dbReference type="Proteomes" id="UP000193240"/>
    </source>
</evidence>
<dbReference type="EMBL" id="KZ107856">
    <property type="protein sequence ID" value="OSS44772.1"/>
    <property type="molecule type" value="Genomic_DNA"/>
</dbReference>
<feature type="transmembrane region" description="Helical" evidence="5">
    <location>
        <begin position="415"/>
        <end position="434"/>
    </location>
</feature>
<feature type="domain" description="Major facilitator superfamily (MFS) profile" evidence="6">
    <location>
        <begin position="42"/>
        <end position="543"/>
    </location>
</feature>
<evidence type="ECO:0000256" key="2">
    <source>
        <dbReference type="ARBA" id="ARBA00022692"/>
    </source>
</evidence>
<dbReference type="GO" id="GO:0005886">
    <property type="term" value="C:plasma membrane"/>
    <property type="evidence" value="ECO:0007669"/>
    <property type="project" value="TreeGrafter"/>
</dbReference>
<feature type="transmembrane region" description="Helical" evidence="5">
    <location>
        <begin position="519"/>
        <end position="539"/>
    </location>
</feature>
<dbReference type="OMA" id="HRIMEDI"/>
<feature type="transmembrane region" description="Helical" evidence="5">
    <location>
        <begin position="195"/>
        <end position="215"/>
    </location>
</feature>
<feature type="transmembrane region" description="Helical" evidence="5">
    <location>
        <begin position="318"/>
        <end position="339"/>
    </location>
</feature>
<evidence type="ECO:0000259" key="6">
    <source>
        <dbReference type="PROSITE" id="PS50850"/>
    </source>
</evidence>
<dbReference type="Pfam" id="PF07690">
    <property type="entry name" value="MFS_1"/>
    <property type="match status" value="1"/>
</dbReference>
<feature type="transmembrane region" description="Helical" evidence="5">
    <location>
        <begin position="359"/>
        <end position="377"/>
    </location>
</feature>
<dbReference type="Gene3D" id="1.20.1720.10">
    <property type="entry name" value="Multidrug resistance protein D"/>
    <property type="match status" value="1"/>
</dbReference>
<dbReference type="InterPro" id="IPR036259">
    <property type="entry name" value="MFS_trans_sf"/>
</dbReference>
<keyword evidence="2 5" id="KW-0812">Transmembrane</keyword>
<dbReference type="PANTHER" id="PTHR23501:SF43">
    <property type="entry name" value="MULTIDRUG TRANSPORTER, PUTATIVE (AFU_ORTHOLOGUE AFUA_6G03040)-RELATED"/>
    <property type="match status" value="1"/>
</dbReference>
<dbReference type="PANTHER" id="PTHR23501">
    <property type="entry name" value="MAJOR FACILITATOR SUPERFAMILY"/>
    <property type="match status" value="1"/>
</dbReference>
<feature type="transmembrane region" description="Helical" evidence="5">
    <location>
        <begin position="384"/>
        <end position="403"/>
    </location>
</feature>
<dbReference type="InParanoid" id="A0A1Y2LML1"/>
<protein>
    <recommendedName>
        <fullName evidence="6">Major facilitator superfamily (MFS) profile domain-containing protein</fullName>
    </recommendedName>
</protein>
<feature type="transmembrane region" description="Helical" evidence="5">
    <location>
        <begin position="164"/>
        <end position="183"/>
    </location>
</feature>
<feature type="transmembrane region" description="Helical" evidence="5">
    <location>
        <begin position="77"/>
        <end position="95"/>
    </location>
</feature>
<reference evidence="7 8" key="1">
    <citation type="journal article" date="2017" name="Genome Announc.">
        <title>Genome sequence of the saprophytic ascomycete Epicoccum nigrum ICMP 19927 strain isolated from New Zealand.</title>
        <authorList>
            <person name="Fokin M."/>
            <person name="Fleetwood D."/>
            <person name="Weir B.S."/>
            <person name="Villas-Boas S.G."/>
        </authorList>
    </citation>
    <scope>NUCLEOTIDE SEQUENCE [LARGE SCALE GENOMIC DNA]</scope>
    <source>
        <strain evidence="7 8">ICMP 19927</strain>
    </source>
</reference>
<feature type="transmembrane region" description="Helical" evidence="5">
    <location>
        <begin position="132"/>
        <end position="157"/>
    </location>
</feature>
<dbReference type="SUPFAM" id="SSF103473">
    <property type="entry name" value="MFS general substrate transporter"/>
    <property type="match status" value="2"/>
</dbReference>
<name>A0A1Y2LML1_EPING</name>
<feature type="transmembrane region" description="Helical" evidence="5">
    <location>
        <begin position="107"/>
        <end position="126"/>
    </location>
</feature>
<keyword evidence="3 5" id="KW-1133">Transmembrane helix</keyword>
<feature type="transmembrane region" description="Helical" evidence="5">
    <location>
        <begin position="446"/>
        <end position="467"/>
    </location>
</feature>
<dbReference type="InterPro" id="IPR020846">
    <property type="entry name" value="MFS_dom"/>
</dbReference>